<comment type="caution">
    <text evidence="2">The sequence shown here is derived from an EMBL/GenBank/DDBJ whole genome shotgun (WGS) entry which is preliminary data.</text>
</comment>
<dbReference type="Proteomes" id="UP001602322">
    <property type="component" value="Unassembled WGS sequence"/>
</dbReference>
<keyword evidence="3" id="KW-1185">Reference proteome</keyword>
<evidence type="ECO:0000313" key="3">
    <source>
        <dbReference type="Proteomes" id="UP001602322"/>
    </source>
</evidence>
<dbReference type="EMBL" id="JBIBEG010000007">
    <property type="protein sequence ID" value="MFF5899151.1"/>
    <property type="molecule type" value="Genomic_DNA"/>
</dbReference>
<feature type="transmembrane region" description="Helical" evidence="1">
    <location>
        <begin position="30"/>
        <end position="48"/>
    </location>
</feature>
<sequence length="414" mass="42332">MRDTTPLHEVTAAGAPLGHLGQSLVPGGDLLPTALVLALGLGGGLLMIRSGRMRRRAVSAGYFCLVLAVAVLVSLAPARTPDSEAAPAAGSPVQAVFQAGAEAVTVTVVPNRPGTNLVSVTTPKASAGTDRDHLVAGRRWPGSTRTWVTVDLAPGRSSLWVETGGVVGEVELDTGRGEEESRPTLAGPDGPECASAVVGAAAASAEPERPVTCPADRLSAQDASALGATVRHLRERGEKTLALAEDASPRGAGAGEVVRSEAARAGLRVVGPEEGRHPLVIVSGWSGADRTISGVTGETIEARGTYLAPWLLTAPALKPAAGQLIALRYSPRDPMPMRYVTALARRYPGEQPTAVGYEEWQRALGGVRQAPAQLYAAAVAYLPGSGAGGTGHHGAAGTNWLPDGMITPVTGPMA</sequence>
<proteinExistence type="predicted"/>
<keyword evidence="1" id="KW-0472">Membrane</keyword>
<keyword evidence="1" id="KW-0812">Transmembrane</keyword>
<accession>A0ABW6XBP1</accession>
<keyword evidence="1" id="KW-1133">Transmembrane helix</keyword>
<protein>
    <submittedName>
        <fullName evidence="2">Uncharacterized protein</fullName>
    </submittedName>
</protein>
<reference evidence="2 3" key="1">
    <citation type="submission" date="2024-10" db="EMBL/GenBank/DDBJ databases">
        <title>The Natural Products Discovery Center: Release of the First 8490 Sequenced Strains for Exploring Actinobacteria Biosynthetic Diversity.</title>
        <authorList>
            <person name="Kalkreuter E."/>
            <person name="Kautsar S.A."/>
            <person name="Yang D."/>
            <person name="Bader C.D."/>
            <person name="Teijaro C.N."/>
            <person name="Fluegel L."/>
            <person name="Davis C.M."/>
            <person name="Simpson J.R."/>
            <person name="Lauterbach L."/>
            <person name="Steele A.D."/>
            <person name="Gui C."/>
            <person name="Meng S."/>
            <person name="Li G."/>
            <person name="Viehrig K."/>
            <person name="Ye F."/>
            <person name="Su P."/>
            <person name="Kiefer A.F."/>
            <person name="Nichols A."/>
            <person name="Cepeda A.J."/>
            <person name="Yan W."/>
            <person name="Fan B."/>
            <person name="Jiang Y."/>
            <person name="Adhikari A."/>
            <person name="Zheng C.-J."/>
            <person name="Schuster L."/>
            <person name="Cowan T.M."/>
            <person name="Smanski M.J."/>
            <person name="Chevrette M.G."/>
            <person name="De Carvalho L.P.S."/>
            <person name="Shen B."/>
        </authorList>
    </citation>
    <scope>NUCLEOTIDE SEQUENCE [LARGE SCALE GENOMIC DNA]</scope>
    <source>
        <strain evidence="2 3">NPDC012540</strain>
    </source>
</reference>
<dbReference type="RefSeq" id="WP_387905899.1">
    <property type="nucleotide sequence ID" value="NZ_JBIBEG010000007.1"/>
</dbReference>
<evidence type="ECO:0000256" key="1">
    <source>
        <dbReference type="SAM" id="Phobius"/>
    </source>
</evidence>
<name>A0ABW6XBP1_9ACTN</name>
<gene>
    <name evidence="2" type="ORF">ACFY8O_24965</name>
</gene>
<organism evidence="2 3">
    <name type="scientific">Streptomyces argenteolus</name>
    <dbReference type="NCBI Taxonomy" id="67274"/>
    <lineage>
        <taxon>Bacteria</taxon>
        <taxon>Bacillati</taxon>
        <taxon>Actinomycetota</taxon>
        <taxon>Actinomycetes</taxon>
        <taxon>Kitasatosporales</taxon>
        <taxon>Streptomycetaceae</taxon>
        <taxon>Streptomyces</taxon>
    </lineage>
</organism>
<feature type="transmembrane region" description="Helical" evidence="1">
    <location>
        <begin position="60"/>
        <end position="78"/>
    </location>
</feature>
<evidence type="ECO:0000313" key="2">
    <source>
        <dbReference type="EMBL" id="MFF5899151.1"/>
    </source>
</evidence>